<evidence type="ECO:0000256" key="2">
    <source>
        <dbReference type="SAM" id="Phobius"/>
    </source>
</evidence>
<reference evidence="4" key="1">
    <citation type="journal article" date="2019" name="Int. J. Syst. Evol. Microbiol.">
        <title>The Global Catalogue of Microorganisms (GCM) 10K type strain sequencing project: providing services to taxonomists for standard genome sequencing and annotation.</title>
        <authorList>
            <consortium name="The Broad Institute Genomics Platform"/>
            <consortium name="The Broad Institute Genome Sequencing Center for Infectious Disease"/>
            <person name="Wu L."/>
            <person name="Ma J."/>
        </authorList>
    </citation>
    <scope>NUCLEOTIDE SEQUENCE [LARGE SCALE GENOMIC DNA]</scope>
    <source>
        <strain evidence="4">CGMCC 1.15399</strain>
    </source>
</reference>
<organism evidence="3 4">
    <name type="scientific">Nonomuraea guangzhouensis</name>
    <dbReference type="NCBI Taxonomy" id="1291555"/>
    <lineage>
        <taxon>Bacteria</taxon>
        <taxon>Bacillati</taxon>
        <taxon>Actinomycetota</taxon>
        <taxon>Actinomycetes</taxon>
        <taxon>Streptosporangiales</taxon>
        <taxon>Streptosporangiaceae</taxon>
        <taxon>Nonomuraea</taxon>
    </lineage>
</organism>
<name>A0ABW4GNX7_9ACTN</name>
<keyword evidence="2" id="KW-1133">Transmembrane helix</keyword>
<proteinExistence type="predicted"/>
<feature type="compositionally biased region" description="Basic and acidic residues" evidence="1">
    <location>
        <begin position="307"/>
        <end position="326"/>
    </location>
</feature>
<keyword evidence="4" id="KW-1185">Reference proteome</keyword>
<evidence type="ECO:0000313" key="3">
    <source>
        <dbReference type="EMBL" id="MFD1544536.1"/>
    </source>
</evidence>
<feature type="transmembrane region" description="Helical" evidence="2">
    <location>
        <begin position="262"/>
        <end position="285"/>
    </location>
</feature>
<protein>
    <submittedName>
        <fullName evidence="3">Uncharacterized protein</fullName>
    </submittedName>
</protein>
<feature type="region of interest" description="Disordered" evidence="1">
    <location>
        <begin position="303"/>
        <end position="326"/>
    </location>
</feature>
<feature type="transmembrane region" description="Helical" evidence="2">
    <location>
        <begin position="235"/>
        <end position="256"/>
    </location>
</feature>
<dbReference type="EMBL" id="JBHUCM010000044">
    <property type="protein sequence ID" value="MFD1544536.1"/>
    <property type="molecule type" value="Genomic_DNA"/>
</dbReference>
<dbReference type="RefSeq" id="WP_219529280.1">
    <property type="nucleotide sequence ID" value="NZ_JAHKRM010000006.1"/>
</dbReference>
<comment type="caution">
    <text evidence="3">The sequence shown here is derived from an EMBL/GenBank/DDBJ whole genome shotgun (WGS) entry which is preliminary data.</text>
</comment>
<gene>
    <name evidence="3" type="ORF">ACFSJ0_46365</name>
</gene>
<keyword evidence="2" id="KW-0812">Transmembrane</keyword>
<feature type="transmembrane region" description="Helical" evidence="2">
    <location>
        <begin position="204"/>
        <end position="223"/>
    </location>
</feature>
<evidence type="ECO:0000256" key="1">
    <source>
        <dbReference type="SAM" id="MobiDB-lite"/>
    </source>
</evidence>
<evidence type="ECO:0000313" key="4">
    <source>
        <dbReference type="Proteomes" id="UP001597097"/>
    </source>
</evidence>
<sequence>MTQIDPGANELTNGAMQELDMVESILDSNIYRRGSHGSRAIAAQIHFNTARILWLRALPPEKLRPYLPIVLPIIRERLGVIDEGRISIEKIAEKAAEVDSKLTADDLITTVEVVSTAQETAIREEARALNFVRIVRVMTACLSALAIALLLVTSFFPEAVPLCFTPLDPDGTFSIVCPTHDSGPKIKKDNLEEEVRKTADWGDYIVVEIVGLLAAGIAATSALRKIRGTSTAFPVPVALAILKLPTGALTAVLGLVLMRGWFIPGLSALDTPAQIVAWAIIFGYSQELFTKFADRQGQAVLEGVHGPGEHPPQEKRVPRIVHAEEA</sequence>
<dbReference type="Proteomes" id="UP001597097">
    <property type="component" value="Unassembled WGS sequence"/>
</dbReference>
<accession>A0ABW4GNX7</accession>
<feature type="transmembrane region" description="Helical" evidence="2">
    <location>
        <begin position="137"/>
        <end position="156"/>
    </location>
</feature>
<keyword evidence="2" id="KW-0472">Membrane</keyword>